<dbReference type="Gene3D" id="1.10.101.10">
    <property type="entry name" value="PGBD-like superfamily/PGBD"/>
    <property type="match status" value="1"/>
</dbReference>
<sequence length="348" mass="34483">MTPNRMCGPAAFALACIALLSAGSGAATAQPAGTALVIGNGTYASLPAVPACPVSAHAVAAALGTLGFDVIERTDASSGGVDAAIAALAKRLADKPGGPVVMYFCGHAMGFNGRPFVLPASATITRPSDALTQGVLAKALFDVLVRGNTRVGIVAIDIVPVGDASVPIGTETLAEVPAPDGVGAIAVTGTPNGADVTPLATALTAALAGPTVQSGPLLAAVQQQLTGVGGTAVGLFRPPVATGYLAGAPPPPLPPAQPGSPAVVPPAALPAVAPAILAATIPDEAGMTEANRQRVQDALVRLGYYAGRVDGVFGPETRAAIRRFQHEIGAEMTGRLTAEEANRLVAKR</sequence>
<dbReference type="RefSeq" id="WP_264714395.1">
    <property type="nucleotide sequence ID" value="NZ_JAPDNT010000010.1"/>
</dbReference>
<dbReference type="InterPro" id="IPR011600">
    <property type="entry name" value="Pept_C14_caspase"/>
</dbReference>
<reference evidence="3" key="1">
    <citation type="submission" date="2022-09" db="EMBL/GenBank/DDBJ databases">
        <title>Rhodovastum sp. nov. RN2-1 isolated from soil in Seongnam, South Korea.</title>
        <authorList>
            <person name="Le N.T."/>
        </authorList>
    </citation>
    <scope>NUCLEOTIDE SEQUENCE</scope>
    <source>
        <strain evidence="3">RN2-1</strain>
    </source>
</reference>
<dbReference type="GO" id="GO:0004197">
    <property type="term" value="F:cysteine-type endopeptidase activity"/>
    <property type="evidence" value="ECO:0007669"/>
    <property type="project" value="InterPro"/>
</dbReference>
<dbReference type="Gene3D" id="3.40.50.1460">
    <property type="match status" value="1"/>
</dbReference>
<dbReference type="InterPro" id="IPR001309">
    <property type="entry name" value="Pept_C14_p20"/>
</dbReference>
<accession>A0AA41YSA5</accession>
<feature type="chain" id="PRO_5041296791" evidence="1">
    <location>
        <begin position="30"/>
        <end position="348"/>
    </location>
</feature>
<dbReference type="InterPro" id="IPR036365">
    <property type="entry name" value="PGBD-like_sf"/>
</dbReference>
<dbReference type="AlphaFoldDB" id="A0AA41YSA5"/>
<dbReference type="Pfam" id="PF00656">
    <property type="entry name" value="Peptidase_C14"/>
    <property type="match status" value="1"/>
</dbReference>
<comment type="caution">
    <text evidence="3">The sequence shown here is derived from an EMBL/GenBank/DDBJ whole genome shotgun (WGS) entry which is preliminary data.</text>
</comment>
<dbReference type="PANTHER" id="PTHR22576">
    <property type="entry name" value="MUCOSA ASSOCIATED LYMPHOID TISSUE LYMPHOMA TRANSLOCATION PROTEIN 1/PARACASPASE"/>
    <property type="match status" value="1"/>
</dbReference>
<keyword evidence="4" id="KW-1185">Reference proteome</keyword>
<feature type="signal peptide" evidence="1">
    <location>
        <begin position="1"/>
        <end position="29"/>
    </location>
</feature>
<organism evidence="3 4">
    <name type="scientific">Limobrevibacterium gyesilva</name>
    <dbReference type="NCBI Taxonomy" id="2991712"/>
    <lineage>
        <taxon>Bacteria</taxon>
        <taxon>Pseudomonadati</taxon>
        <taxon>Pseudomonadota</taxon>
        <taxon>Alphaproteobacteria</taxon>
        <taxon>Acetobacterales</taxon>
        <taxon>Acetobacteraceae</taxon>
        <taxon>Limobrevibacterium</taxon>
    </lineage>
</organism>
<protein>
    <submittedName>
        <fullName evidence="3">Peptidoglycan-binding protein</fullName>
    </submittedName>
</protein>
<evidence type="ECO:0000256" key="1">
    <source>
        <dbReference type="SAM" id="SignalP"/>
    </source>
</evidence>
<dbReference type="GO" id="GO:0006508">
    <property type="term" value="P:proteolysis"/>
    <property type="evidence" value="ECO:0007669"/>
    <property type="project" value="InterPro"/>
</dbReference>
<dbReference type="SUPFAM" id="SSF47090">
    <property type="entry name" value="PGBD-like"/>
    <property type="match status" value="1"/>
</dbReference>
<reference evidence="3" key="2">
    <citation type="submission" date="2022-10" db="EMBL/GenBank/DDBJ databases">
        <authorList>
            <person name="Trinh H.N."/>
        </authorList>
    </citation>
    <scope>NUCLEOTIDE SEQUENCE</scope>
    <source>
        <strain evidence="3">RN2-1</strain>
    </source>
</reference>
<evidence type="ECO:0000259" key="2">
    <source>
        <dbReference type="PROSITE" id="PS50208"/>
    </source>
</evidence>
<dbReference type="PANTHER" id="PTHR22576:SF37">
    <property type="entry name" value="MUCOSA-ASSOCIATED LYMPHOID TISSUE LYMPHOMA TRANSLOCATION PROTEIN 1"/>
    <property type="match status" value="1"/>
</dbReference>
<dbReference type="InterPro" id="IPR002477">
    <property type="entry name" value="Peptidoglycan-bd-like"/>
</dbReference>
<proteinExistence type="predicted"/>
<name>A0AA41YSA5_9PROT</name>
<evidence type="ECO:0000313" key="4">
    <source>
        <dbReference type="Proteomes" id="UP001165679"/>
    </source>
</evidence>
<keyword evidence="1" id="KW-0732">Signal</keyword>
<feature type="domain" description="Caspase family p20" evidence="2">
    <location>
        <begin position="31"/>
        <end position="107"/>
    </location>
</feature>
<dbReference type="EMBL" id="JAPDNT010000010">
    <property type="protein sequence ID" value="MCW3475673.1"/>
    <property type="molecule type" value="Genomic_DNA"/>
</dbReference>
<dbReference type="Pfam" id="PF01471">
    <property type="entry name" value="PG_binding_1"/>
    <property type="match status" value="1"/>
</dbReference>
<dbReference type="InterPro" id="IPR029030">
    <property type="entry name" value="Caspase-like_dom_sf"/>
</dbReference>
<dbReference type="PROSITE" id="PS50208">
    <property type="entry name" value="CASPASE_P20"/>
    <property type="match status" value="1"/>
</dbReference>
<evidence type="ECO:0000313" key="3">
    <source>
        <dbReference type="EMBL" id="MCW3475673.1"/>
    </source>
</evidence>
<dbReference type="InterPro" id="IPR052039">
    <property type="entry name" value="Caspase-related_regulators"/>
</dbReference>
<dbReference type="InterPro" id="IPR036366">
    <property type="entry name" value="PGBDSf"/>
</dbReference>
<dbReference type="Proteomes" id="UP001165679">
    <property type="component" value="Unassembled WGS sequence"/>
</dbReference>
<dbReference type="SUPFAM" id="SSF52129">
    <property type="entry name" value="Caspase-like"/>
    <property type="match status" value="1"/>
</dbReference>
<gene>
    <name evidence="3" type="ORF">OL599_13895</name>
</gene>
<dbReference type="PROSITE" id="PS51257">
    <property type="entry name" value="PROKAR_LIPOPROTEIN"/>
    <property type="match status" value="1"/>
</dbReference>